<protein>
    <recommendedName>
        <fullName evidence="5">Diguanylate cyclase/phosphodiesterase</fullName>
    </recommendedName>
</protein>
<dbReference type="Pfam" id="PF00990">
    <property type="entry name" value="GGDEF"/>
    <property type="match status" value="1"/>
</dbReference>
<comment type="caution">
    <text evidence="3">The sequence shown here is derived from an EMBL/GenBank/DDBJ whole genome shotgun (WGS) entry which is preliminary data.</text>
</comment>
<dbReference type="SUPFAM" id="SSF141868">
    <property type="entry name" value="EAL domain-like"/>
    <property type="match status" value="1"/>
</dbReference>
<dbReference type="PANTHER" id="PTHR44757:SF2">
    <property type="entry name" value="BIOFILM ARCHITECTURE MAINTENANCE PROTEIN MBAA"/>
    <property type="match status" value="1"/>
</dbReference>
<feature type="domain" description="GGDEF" evidence="2">
    <location>
        <begin position="108"/>
        <end position="244"/>
    </location>
</feature>
<keyword evidence="4" id="KW-1185">Reference proteome</keyword>
<evidence type="ECO:0000313" key="4">
    <source>
        <dbReference type="Proteomes" id="UP001501074"/>
    </source>
</evidence>
<sequence>MTPTPGQKPEPHRLLVRQLRRLSLDPQQQSAPESWARLLEVVSATYEQADKDRYLLERSLEVSSTEMRGLHDSLSRKALNDELTGLPNRRALLERLQQLVASQHQDGPPVAVLFIDLDGFKLINDSLGHEAGDELLVLTAERLRASCRRGDVVARLGGDEFIVAGSFATPGQAQELAERIAVELERPLTIKSREVVVSASIGVALNTVEDAVPGPGTDTLLQRADLAMYASKRSGRARLSVFDTQMQLDVDRKMRIVSQLRTAISAGQLNLRYQPVMRLDRHQVIGAEALVHWQPPGSPPLTAADFVPIAEEYRMVGDLDAWVLREACRRAAHWRPGRGRISVNLSVQTFEAIDVVDLVNETLRETGLLANQLVIELVEEAFLADSPVVAENLAGVHRLGVRLAMDHFGSGHCALSRLRTVPVQVLKLDVSMTATVDRHEASAAIAGAAVGMGHALGHLVIAEGVERPAQADVLRTLGCDCAQGPLFGFSGRPEVLDALFTSANRPPIAAG</sequence>
<dbReference type="InterPro" id="IPR029787">
    <property type="entry name" value="Nucleotide_cyclase"/>
</dbReference>
<dbReference type="PROSITE" id="PS50883">
    <property type="entry name" value="EAL"/>
    <property type="match status" value="1"/>
</dbReference>
<evidence type="ECO:0000259" key="1">
    <source>
        <dbReference type="PROSITE" id="PS50883"/>
    </source>
</evidence>
<dbReference type="PROSITE" id="PS50887">
    <property type="entry name" value="GGDEF"/>
    <property type="match status" value="1"/>
</dbReference>
<dbReference type="Gene3D" id="3.20.20.450">
    <property type="entry name" value="EAL domain"/>
    <property type="match status" value="1"/>
</dbReference>
<dbReference type="InterPro" id="IPR035919">
    <property type="entry name" value="EAL_sf"/>
</dbReference>
<reference evidence="4" key="1">
    <citation type="journal article" date="2019" name="Int. J. Syst. Evol. Microbiol.">
        <title>The Global Catalogue of Microorganisms (GCM) 10K type strain sequencing project: providing services to taxonomists for standard genome sequencing and annotation.</title>
        <authorList>
            <consortium name="The Broad Institute Genomics Platform"/>
            <consortium name="The Broad Institute Genome Sequencing Center for Infectious Disease"/>
            <person name="Wu L."/>
            <person name="Ma J."/>
        </authorList>
    </citation>
    <scope>NUCLEOTIDE SEQUENCE [LARGE SCALE GENOMIC DNA]</scope>
    <source>
        <strain evidence="4">JCM 16902</strain>
    </source>
</reference>
<dbReference type="NCBIfam" id="TIGR00254">
    <property type="entry name" value="GGDEF"/>
    <property type="match status" value="1"/>
</dbReference>
<dbReference type="SUPFAM" id="SSF55073">
    <property type="entry name" value="Nucleotide cyclase"/>
    <property type="match status" value="1"/>
</dbReference>
<evidence type="ECO:0000313" key="3">
    <source>
        <dbReference type="EMBL" id="GAA3628202.1"/>
    </source>
</evidence>
<dbReference type="Proteomes" id="UP001501074">
    <property type="component" value="Unassembled WGS sequence"/>
</dbReference>
<dbReference type="InterPro" id="IPR000160">
    <property type="entry name" value="GGDEF_dom"/>
</dbReference>
<dbReference type="InterPro" id="IPR052155">
    <property type="entry name" value="Biofilm_reg_signaling"/>
</dbReference>
<name>A0ABP7AAQ7_9ACTN</name>
<dbReference type="SMART" id="SM00052">
    <property type="entry name" value="EAL"/>
    <property type="match status" value="1"/>
</dbReference>
<dbReference type="InterPro" id="IPR001633">
    <property type="entry name" value="EAL_dom"/>
</dbReference>
<proteinExistence type="predicted"/>
<evidence type="ECO:0000259" key="2">
    <source>
        <dbReference type="PROSITE" id="PS50887"/>
    </source>
</evidence>
<organism evidence="3 4">
    <name type="scientific">Kineosporia mesophila</name>
    <dbReference type="NCBI Taxonomy" id="566012"/>
    <lineage>
        <taxon>Bacteria</taxon>
        <taxon>Bacillati</taxon>
        <taxon>Actinomycetota</taxon>
        <taxon>Actinomycetes</taxon>
        <taxon>Kineosporiales</taxon>
        <taxon>Kineosporiaceae</taxon>
        <taxon>Kineosporia</taxon>
    </lineage>
</organism>
<accession>A0ABP7AAQ7</accession>
<dbReference type="Gene3D" id="3.30.70.270">
    <property type="match status" value="1"/>
</dbReference>
<gene>
    <name evidence="3" type="ORF">GCM10022223_51930</name>
</gene>
<dbReference type="EMBL" id="BAAAZO010000010">
    <property type="protein sequence ID" value="GAA3628202.1"/>
    <property type="molecule type" value="Genomic_DNA"/>
</dbReference>
<dbReference type="RefSeq" id="WP_231484565.1">
    <property type="nucleotide sequence ID" value="NZ_BAAAZO010000010.1"/>
</dbReference>
<feature type="domain" description="EAL" evidence="1">
    <location>
        <begin position="253"/>
        <end position="504"/>
    </location>
</feature>
<dbReference type="PANTHER" id="PTHR44757">
    <property type="entry name" value="DIGUANYLATE CYCLASE DGCP"/>
    <property type="match status" value="1"/>
</dbReference>
<dbReference type="CDD" id="cd01948">
    <property type="entry name" value="EAL"/>
    <property type="match status" value="1"/>
</dbReference>
<dbReference type="SMART" id="SM00267">
    <property type="entry name" value="GGDEF"/>
    <property type="match status" value="1"/>
</dbReference>
<dbReference type="Pfam" id="PF00563">
    <property type="entry name" value="EAL"/>
    <property type="match status" value="1"/>
</dbReference>
<dbReference type="InterPro" id="IPR043128">
    <property type="entry name" value="Rev_trsase/Diguanyl_cyclase"/>
</dbReference>
<evidence type="ECO:0008006" key="5">
    <source>
        <dbReference type="Google" id="ProtNLM"/>
    </source>
</evidence>
<dbReference type="CDD" id="cd01949">
    <property type="entry name" value="GGDEF"/>
    <property type="match status" value="1"/>
</dbReference>